<organism evidence="2 3">
    <name type="scientific">Streptomyces wuyuanensis</name>
    <dbReference type="NCBI Taxonomy" id="1196353"/>
    <lineage>
        <taxon>Bacteria</taxon>
        <taxon>Bacillati</taxon>
        <taxon>Actinomycetota</taxon>
        <taxon>Actinomycetes</taxon>
        <taxon>Kitasatosporales</taxon>
        <taxon>Streptomycetaceae</taxon>
        <taxon>Streptomyces</taxon>
    </lineage>
</organism>
<dbReference type="Proteomes" id="UP000199063">
    <property type="component" value="Unassembled WGS sequence"/>
</dbReference>
<evidence type="ECO:0000313" key="2">
    <source>
        <dbReference type="EMBL" id="SDN61100.1"/>
    </source>
</evidence>
<feature type="compositionally biased region" description="Polar residues" evidence="1">
    <location>
        <begin position="12"/>
        <end position="21"/>
    </location>
</feature>
<evidence type="ECO:0000313" key="3">
    <source>
        <dbReference type="Proteomes" id="UP000199063"/>
    </source>
</evidence>
<feature type="region of interest" description="Disordered" evidence="1">
    <location>
        <begin position="1"/>
        <end position="46"/>
    </location>
</feature>
<dbReference type="STRING" id="1196353.SAMN05444921_13113"/>
<keyword evidence="3" id="KW-1185">Reference proteome</keyword>
<evidence type="ECO:0000256" key="1">
    <source>
        <dbReference type="SAM" id="MobiDB-lite"/>
    </source>
</evidence>
<feature type="compositionally biased region" description="Basic and acidic residues" evidence="1">
    <location>
        <begin position="36"/>
        <end position="46"/>
    </location>
</feature>
<dbReference type="EMBL" id="FNHI01000031">
    <property type="protein sequence ID" value="SDN61100.1"/>
    <property type="molecule type" value="Genomic_DNA"/>
</dbReference>
<sequence>MRLATHGRNALSHDSVTASPDTTDRWRPGRQAVGTRLRDRSASVPW</sequence>
<gene>
    <name evidence="2" type="ORF">SAMN05444921_13113</name>
</gene>
<proteinExistence type="predicted"/>
<reference evidence="3" key="1">
    <citation type="submission" date="2016-10" db="EMBL/GenBank/DDBJ databases">
        <authorList>
            <person name="Varghese N."/>
            <person name="Submissions S."/>
        </authorList>
    </citation>
    <scope>NUCLEOTIDE SEQUENCE [LARGE SCALE GENOMIC DNA]</scope>
    <source>
        <strain evidence="3">CGMCC 4.7042</strain>
    </source>
</reference>
<name>A0A1H0CT57_9ACTN</name>
<protein>
    <submittedName>
        <fullName evidence="2">Uncharacterized protein</fullName>
    </submittedName>
</protein>
<accession>A0A1H0CT57</accession>
<dbReference type="AlphaFoldDB" id="A0A1H0CT57"/>